<protein>
    <submittedName>
        <fullName evidence="1">Uncharacterized protein</fullName>
    </submittedName>
</protein>
<dbReference type="Proteomes" id="UP000708208">
    <property type="component" value="Unassembled WGS sequence"/>
</dbReference>
<proteinExistence type="predicted"/>
<keyword evidence="2" id="KW-1185">Reference proteome</keyword>
<feature type="non-terminal residue" evidence="1">
    <location>
        <position position="44"/>
    </location>
</feature>
<dbReference type="EMBL" id="CAJVCH010251310">
    <property type="protein sequence ID" value="CAG7733580.1"/>
    <property type="molecule type" value="Genomic_DNA"/>
</dbReference>
<evidence type="ECO:0000313" key="1">
    <source>
        <dbReference type="EMBL" id="CAG7733580.1"/>
    </source>
</evidence>
<feature type="non-terminal residue" evidence="1">
    <location>
        <position position="1"/>
    </location>
</feature>
<evidence type="ECO:0000313" key="2">
    <source>
        <dbReference type="Proteomes" id="UP000708208"/>
    </source>
</evidence>
<accession>A0A8J2P6C0</accession>
<name>A0A8J2P6C0_9HEXA</name>
<organism evidence="1 2">
    <name type="scientific">Allacma fusca</name>
    <dbReference type="NCBI Taxonomy" id="39272"/>
    <lineage>
        <taxon>Eukaryota</taxon>
        <taxon>Metazoa</taxon>
        <taxon>Ecdysozoa</taxon>
        <taxon>Arthropoda</taxon>
        <taxon>Hexapoda</taxon>
        <taxon>Collembola</taxon>
        <taxon>Symphypleona</taxon>
        <taxon>Sminthuridae</taxon>
        <taxon>Allacma</taxon>
    </lineage>
</organism>
<dbReference type="AlphaFoldDB" id="A0A8J2P6C0"/>
<comment type="caution">
    <text evidence="1">The sequence shown here is derived from an EMBL/GenBank/DDBJ whole genome shotgun (WGS) entry which is preliminary data.</text>
</comment>
<sequence length="44" mass="5033">MFGDLILQNLGHQFGVLELKEISIQISPCNCLFLRFDRLLGNLI</sequence>
<reference evidence="1" key="1">
    <citation type="submission" date="2021-06" db="EMBL/GenBank/DDBJ databases">
        <authorList>
            <person name="Hodson N. C."/>
            <person name="Mongue J. A."/>
            <person name="Jaron S. K."/>
        </authorList>
    </citation>
    <scope>NUCLEOTIDE SEQUENCE</scope>
</reference>
<gene>
    <name evidence="1" type="ORF">AFUS01_LOCUS22013</name>
</gene>